<dbReference type="GO" id="GO:0003723">
    <property type="term" value="F:RNA binding"/>
    <property type="evidence" value="ECO:0007669"/>
    <property type="project" value="InterPro"/>
</dbReference>
<sequence length="363" mass="42139">MILRRIEPYHYESIVNCKKRWLGRTVPEVITTEFRSQTTEQHRQAIQDQRAYLIRNRGTKAGEISIRGEEALNNTRIKQGDILYYRVHWHEPPVIDPKNLEVVDETGDLIAINKPAGIPVHPGGPYRHNCLTELLEKQFGHKVYASHRLDRLTSGLLIVGRNSKAASTFSEQLRDRAVQKEYLAKVLGRFPERTTQCDYPLFDLDSSMHRGDQAFRTAVHNQKHSMTQFRVLHYDYNTNETLVLCVPHTGRMHQIRKHLAMLGHPITNDQLYRRRAFHDLAMEVFQNKLSPRAFELYSTLVSETTAERDSRRLSAPSCNECGSTLYTDPLPEELGLYLHAFKYRALDGSWHFETPYPEWANKS</sequence>
<dbReference type="PANTHER" id="PTHR21600">
    <property type="entry name" value="MITOCHONDRIAL RNA PSEUDOURIDINE SYNTHASE"/>
    <property type="match status" value="1"/>
</dbReference>
<organism evidence="2 3">
    <name type="scientific">Trichomonascus ciferrii</name>
    <dbReference type="NCBI Taxonomy" id="44093"/>
    <lineage>
        <taxon>Eukaryota</taxon>
        <taxon>Fungi</taxon>
        <taxon>Dikarya</taxon>
        <taxon>Ascomycota</taxon>
        <taxon>Saccharomycotina</taxon>
        <taxon>Dipodascomycetes</taxon>
        <taxon>Dipodascales</taxon>
        <taxon>Trichomonascaceae</taxon>
        <taxon>Trichomonascus</taxon>
        <taxon>Trichomonascus ciferrii complex</taxon>
    </lineage>
</organism>
<dbReference type="InterPro" id="IPR050188">
    <property type="entry name" value="RluA_PseudoU_synthase"/>
</dbReference>
<dbReference type="AlphaFoldDB" id="A0A642UJ06"/>
<dbReference type="InterPro" id="IPR006145">
    <property type="entry name" value="PsdUridine_synth_RsuA/RluA"/>
</dbReference>
<evidence type="ECO:0000313" key="2">
    <source>
        <dbReference type="EMBL" id="KAA8899900.1"/>
    </source>
</evidence>
<dbReference type="VEuPathDB" id="FungiDB:TRICI_006270"/>
<dbReference type="GO" id="GO:0000455">
    <property type="term" value="P:enzyme-directed rRNA pseudouridine synthesis"/>
    <property type="evidence" value="ECO:0007669"/>
    <property type="project" value="TreeGrafter"/>
</dbReference>
<comment type="caution">
    <text evidence="2">The sequence shown here is derived from an EMBL/GenBank/DDBJ whole genome shotgun (WGS) entry which is preliminary data.</text>
</comment>
<dbReference type="Pfam" id="PF00849">
    <property type="entry name" value="PseudoU_synth_2"/>
    <property type="match status" value="1"/>
</dbReference>
<dbReference type="OrthoDB" id="424794at2759"/>
<dbReference type="InterPro" id="IPR020103">
    <property type="entry name" value="PsdUridine_synth_cat_dom_sf"/>
</dbReference>
<evidence type="ECO:0000313" key="3">
    <source>
        <dbReference type="Proteomes" id="UP000761534"/>
    </source>
</evidence>
<protein>
    <recommendedName>
        <fullName evidence="1">Pseudouridine synthase RsuA/RluA-like domain-containing protein</fullName>
    </recommendedName>
</protein>
<dbReference type="Proteomes" id="UP000761534">
    <property type="component" value="Unassembled WGS sequence"/>
</dbReference>
<accession>A0A642UJ06</accession>
<dbReference type="GO" id="GO:0009982">
    <property type="term" value="F:pseudouridine synthase activity"/>
    <property type="evidence" value="ECO:0007669"/>
    <property type="project" value="InterPro"/>
</dbReference>
<dbReference type="PANTHER" id="PTHR21600:SF40">
    <property type="entry name" value="PSEUDOURIDYLATE SYNTHASE RPUSD2"/>
    <property type="match status" value="1"/>
</dbReference>
<gene>
    <name evidence="2" type="ORF">TRICI_006270</name>
</gene>
<dbReference type="EMBL" id="SWFS01000514">
    <property type="protein sequence ID" value="KAA8899900.1"/>
    <property type="molecule type" value="Genomic_DNA"/>
</dbReference>
<evidence type="ECO:0000259" key="1">
    <source>
        <dbReference type="Pfam" id="PF00849"/>
    </source>
</evidence>
<proteinExistence type="predicted"/>
<feature type="domain" description="Pseudouridine synthase RsuA/RluA-like" evidence="1">
    <location>
        <begin position="108"/>
        <end position="260"/>
    </location>
</feature>
<dbReference type="CDD" id="cd02557">
    <property type="entry name" value="PseudoU_synth_ScRIB2"/>
    <property type="match status" value="1"/>
</dbReference>
<reference evidence="2" key="1">
    <citation type="journal article" date="2019" name="G3 (Bethesda)">
        <title>Genome Assemblies of Two Rare Opportunistic Yeast Pathogens: Diutina rugosa (syn. Candida rugosa) and Trichomonascus ciferrii (syn. Candida ciferrii).</title>
        <authorList>
            <person name="Mixao V."/>
            <person name="Saus E."/>
            <person name="Hansen A.P."/>
            <person name="Lass-Florl C."/>
            <person name="Gabaldon T."/>
        </authorList>
    </citation>
    <scope>NUCLEOTIDE SEQUENCE</scope>
    <source>
        <strain evidence="2">CBS 4856</strain>
    </source>
</reference>
<name>A0A642UJ06_9ASCO</name>
<dbReference type="SUPFAM" id="SSF55120">
    <property type="entry name" value="Pseudouridine synthase"/>
    <property type="match status" value="1"/>
</dbReference>
<keyword evidence="3" id="KW-1185">Reference proteome</keyword>
<dbReference type="Gene3D" id="3.30.2350.10">
    <property type="entry name" value="Pseudouridine synthase"/>
    <property type="match status" value="1"/>
</dbReference>